<evidence type="ECO:0000256" key="6">
    <source>
        <dbReference type="SAM" id="Phobius"/>
    </source>
</evidence>
<dbReference type="STRING" id="378806.STAUR_7231"/>
<feature type="region of interest" description="Disordered" evidence="5">
    <location>
        <begin position="1281"/>
        <end position="1311"/>
    </location>
</feature>
<sequence length="1560" mass="165786">MTEAPPPSPRPPSKPPHAPWRRWVRRGVWGVFGLVAGVLLLVAGALVYATSPAGERWLLQQGLPLANKQLAGKVEAGSVDLSLNGATLRDVKLYTPEGELVAEVALVDARLALLPLVAQHIVLRSARLEQPRLYLVQDERGLNLMRAVAPREPKPEEPDTGRGSLRLSVKDFKLEDGYVDFQAEDEETPRHVRLENFDASGAASYAAATVAFDARLEATGGLSLPVSGPVKLSFRGQGEEENLSADVNLTLAGLEAVARGGMRGMNEVWAEIQRLSLTPDTARAVVPTWPLLVPISLEGNGQKQGDVARTSLDVRAGTAKVDLDGSFNLVTMRTDGISLKAQDINLQELVENGPPTSIVASLSARGGGTSLETLDGDVELTVSPSKFREQPLGPVDLRASAKDGQYTLSRLRVLVPGASLDARGQGTAQNIQLKGSLSASDLAVLGQTVGKLGPGPALPLAGSGVLDFQVKGPLRTPGVSASGTFASLAYADTSLKDLNLKATLPDATKPLSVDASVVVGELSAGGRTFQNLAATVVTQDRALQANVSTQGQVELSLTLSGTVDENQEGLAVSALTLAYPEATWRLQRPTHVGFGGGRIEVKPSLTLAAENQRLAVQLVKEGERVDAQVDVGALDLSKLPKAFVPESLGLGGTLSAQVSAKGALSRPDATFSLSLADGRFQQYTGLGLDLKGTYLKDTAQGTLSARVPAAQLNADFKVPVQAVLKRRKDELNLRVELSRLDVAEVMKLLNRPEPLKGQISGLLEVTGPARDPRLAFTLRGQGLEANEMLPGRPLDPLGFELRAASDASDGTLDVRLDMSGLGKEAYVTLATPFTLGQLIAKPPTADQVMRTVVGLEAQLNEVPMRLLARVAGLRGRGTDGTLSLKLALNGSVLVPQGKLELITQGATFSGVLPLDARLTVLGEGKDTRLELTAKQRQGGELRPLVDLSAIVSAPLGALQDPDVIGWVPFQLKGRVHPTPLRALPGMAKTDSSQKNADSSPDEESLEGLQGIVSLELNAAGTPAAPKIDLTAGLQELGVGKLALGQARFHYAYANARSQADALVTAPAGGTLLVEAHVPLDLSLHAMKQPLDVSTVPLDVTLRARNFDMAFLSGAHEMIRSLGGVLEADASVAGKVGAPTLKGKVNWKDGEIGLMGFGSYRDIRLALTVTEERLQLQELFARAGAGELKLTADAKATRGVFELTGKTHLKDFPIISDDQLLAVVSLDSTLAGTLSAQSVNIRDLHIPEAHIELPEVKRKDLQALERPGDIVLVRNGLLMNKRRKPATAPAGTGGTGNAGTAEENASEEEKPAVQRTYELHVRAPRNLWVRGADVNVEIGMPLNDFYVAYRHEAEIFGTVRVLRGRVDALGRRLDIQNNSEVRFGGPPLAPYLNITAEHDNERENVKVFIHVRGQGKDFTIEPTSEPPMSETEIYTLLATGRSTLERNSGASMSAGAQAASVVGSLVASQAKKALSAELPLDVFSVEAGDSGGLQGTRLEVGKYISDKIYVGYTGRVGEVANERENSNAVRFEYQFNPSWSLEANYGDARSGGLDLIWSKEY</sequence>
<dbReference type="OrthoDB" id="5475865at2"/>
<evidence type="ECO:0000256" key="3">
    <source>
        <dbReference type="ARBA" id="ARBA00022989"/>
    </source>
</evidence>
<dbReference type="HOGENOM" id="CLU_245205_0_0_7"/>
<feature type="region of interest" description="Disordered" evidence="5">
    <location>
        <begin position="980"/>
        <end position="1004"/>
    </location>
</feature>
<dbReference type="PANTHER" id="PTHR36985">
    <property type="entry name" value="TRANSLOCATION AND ASSEMBLY MODULE SUBUNIT TAMB"/>
    <property type="match status" value="1"/>
</dbReference>
<evidence type="ECO:0000256" key="1">
    <source>
        <dbReference type="ARBA" id="ARBA00004167"/>
    </source>
</evidence>
<evidence type="ECO:0000313" key="9">
    <source>
        <dbReference type="Proteomes" id="UP000001351"/>
    </source>
</evidence>
<dbReference type="PANTHER" id="PTHR36985:SF1">
    <property type="entry name" value="TRANSLOCATION AND ASSEMBLY MODULE SUBUNIT TAMB"/>
    <property type="match status" value="1"/>
</dbReference>
<feature type="transmembrane region" description="Helical" evidence="6">
    <location>
        <begin position="28"/>
        <end position="49"/>
    </location>
</feature>
<keyword evidence="4 6" id="KW-0472">Membrane</keyword>
<protein>
    <submittedName>
        <fullName evidence="8">Conserved uncharacterized protein</fullName>
    </submittedName>
</protein>
<reference evidence="8 9" key="1">
    <citation type="journal article" date="2011" name="Mol. Biol. Evol.">
        <title>Comparative genomic analysis of fruiting body formation in Myxococcales.</title>
        <authorList>
            <person name="Huntley S."/>
            <person name="Hamann N."/>
            <person name="Wegener-Feldbrugge S."/>
            <person name="Treuner-Lange A."/>
            <person name="Kube M."/>
            <person name="Reinhardt R."/>
            <person name="Klages S."/>
            <person name="Muller R."/>
            <person name="Ronning C.M."/>
            <person name="Nierman W.C."/>
            <person name="Sogaard-Andersen L."/>
        </authorList>
    </citation>
    <scope>NUCLEOTIDE SEQUENCE [LARGE SCALE GENOMIC DNA]</scope>
    <source>
        <strain evidence="8 9">DW4/3-1</strain>
    </source>
</reference>
<dbReference type="Proteomes" id="UP000001351">
    <property type="component" value="Chromosome"/>
</dbReference>
<keyword evidence="3 6" id="KW-1133">Transmembrane helix</keyword>
<dbReference type="GO" id="GO:0097347">
    <property type="term" value="C:TAM protein secretion complex"/>
    <property type="evidence" value="ECO:0007669"/>
    <property type="project" value="TreeGrafter"/>
</dbReference>
<gene>
    <name evidence="8" type="ordered locus">STAUR_7231</name>
</gene>
<evidence type="ECO:0000313" key="8">
    <source>
        <dbReference type="EMBL" id="ADO74987.1"/>
    </source>
</evidence>
<accession>E3G0N9</accession>
<dbReference type="GO" id="GO:0005886">
    <property type="term" value="C:plasma membrane"/>
    <property type="evidence" value="ECO:0007669"/>
    <property type="project" value="InterPro"/>
</dbReference>
<evidence type="ECO:0000259" key="7">
    <source>
        <dbReference type="Pfam" id="PF04357"/>
    </source>
</evidence>
<comment type="subcellular location">
    <subcellularLocation>
        <location evidence="1">Membrane</location>
        <topology evidence="1">Single-pass membrane protein</topology>
    </subcellularLocation>
</comment>
<evidence type="ECO:0000256" key="5">
    <source>
        <dbReference type="SAM" id="MobiDB-lite"/>
    </source>
</evidence>
<organism evidence="8 9">
    <name type="scientific">Stigmatella aurantiaca (strain DW4/3-1)</name>
    <dbReference type="NCBI Taxonomy" id="378806"/>
    <lineage>
        <taxon>Bacteria</taxon>
        <taxon>Pseudomonadati</taxon>
        <taxon>Myxococcota</taxon>
        <taxon>Myxococcia</taxon>
        <taxon>Myxococcales</taxon>
        <taxon>Cystobacterineae</taxon>
        <taxon>Archangiaceae</taxon>
        <taxon>Stigmatella</taxon>
    </lineage>
</organism>
<evidence type="ECO:0000256" key="4">
    <source>
        <dbReference type="ARBA" id="ARBA00023136"/>
    </source>
</evidence>
<dbReference type="Pfam" id="PF04357">
    <property type="entry name" value="TamB"/>
    <property type="match status" value="1"/>
</dbReference>
<dbReference type="eggNOG" id="COG2911">
    <property type="taxonomic scope" value="Bacteria"/>
</dbReference>
<evidence type="ECO:0000256" key="2">
    <source>
        <dbReference type="ARBA" id="ARBA00022692"/>
    </source>
</evidence>
<feature type="domain" description="Translocation and assembly module TamB C-terminal" evidence="7">
    <location>
        <begin position="1182"/>
        <end position="1560"/>
    </location>
</feature>
<keyword evidence="9" id="KW-1185">Reference proteome</keyword>
<dbReference type="RefSeq" id="WP_013377718.1">
    <property type="nucleotide sequence ID" value="NC_014623.1"/>
</dbReference>
<dbReference type="InterPro" id="IPR007452">
    <property type="entry name" value="TamB_C"/>
</dbReference>
<dbReference type="GO" id="GO:0009306">
    <property type="term" value="P:protein secretion"/>
    <property type="evidence" value="ECO:0007669"/>
    <property type="project" value="InterPro"/>
</dbReference>
<proteinExistence type="predicted"/>
<dbReference type="KEGG" id="sur:STAUR_7231"/>
<dbReference type="EMBL" id="CP002271">
    <property type="protein sequence ID" value="ADO74987.1"/>
    <property type="molecule type" value="Genomic_DNA"/>
</dbReference>
<name>E3G0N9_STIAD</name>
<keyword evidence="2 6" id="KW-0812">Transmembrane</keyword>
<feature type="compositionally biased region" description="Polar residues" evidence="5">
    <location>
        <begin position="989"/>
        <end position="998"/>
    </location>
</feature>